<comment type="caution">
    <text evidence="1">The sequence shown here is derived from an EMBL/GenBank/DDBJ whole genome shotgun (WGS) entry which is preliminary data.</text>
</comment>
<dbReference type="EMBL" id="JASCZI010273376">
    <property type="protein sequence ID" value="MED6224744.1"/>
    <property type="molecule type" value="Genomic_DNA"/>
</dbReference>
<protein>
    <submittedName>
        <fullName evidence="1">Uncharacterized protein</fullName>
    </submittedName>
</protein>
<organism evidence="1 2">
    <name type="scientific">Stylosanthes scabra</name>
    <dbReference type="NCBI Taxonomy" id="79078"/>
    <lineage>
        <taxon>Eukaryota</taxon>
        <taxon>Viridiplantae</taxon>
        <taxon>Streptophyta</taxon>
        <taxon>Embryophyta</taxon>
        <taxon>Tracheophyta</taxon>
        <taxon>Spermatophyta</taxon>
        <taxon>Magnoliopsida</taxon>
        <taxon>eudicotyledons</taxon>
        <taxon>Gunneridae</taxon>
        <taxon>Pentapetalae</taxon>
        <taxon>rosids</taxon>
        <taxon>fabids</taxon>
        <taxon>Fabales</taxon>
        <taxon>Fabaceae</taxon>
        <taxon>Papilionoideae</taxon>
        <taxon>50 kb inversion clade</taxon>
        <taxon>dalbergioids sensu lato</taxon>
        <taxon>Dalbergieae</taxon>
        <taxon>Pterocarpus clade</taxon>
        <taxon>Stylosanthes</taxon>
    </lineage>
</organism>
<name>A0ABU6ZS05_9FABA</name>
<dbReference type="Proteomes" id="UP001341840">
    <property type="component" value="Unassembled WGS sequence"/>
</dbReference>
<accession>A0ABU6ZS05</accession>
<evidence type="ECO:0000313" key="2">
    <source>
        <dbReference type="Proteomes" id="UP001341840"/>
    </source>
</evidence>
<keyword evidence="2" id="KW-1185">Reference proteome</keyword>
<reference evidence="1 2" key="1">
    <citation type="journal article" date="2023" name="Plants (Basel)">
        <title>Bridging the Gap: Combining Genomics and Transcriptomics Approaches to Understand Stylosanthes scabra, an Orphan Legume from the Brazilian Caatinga.</title>
        <authorList>
            <person name="Ferreira-Neto J.R.C."/>
            <person name="da Silva M.D."/>
            <person name="Binneck E."/>
            <person name="de Melo N.F."/>
            <person name="da Silva R.H."/>
            <person name="de Melo A.L.T.M."/>
            <person name="Pandolfi V."/>
            <person name="Bustamante F.O."/>
            <person name="Brasileiro-Vidal A.C."/>
            <person name="Benko-Iseppon A.M."/>
        </authorList>
    </citation>
    <scope>NUCLEOTIDE SEQUENCE [LARGE SCALE GENOMIC DNA]</scope>
    <source>
        <tissue evidence="1">Leaves</tissue>
    </source>
</reference>
<proteinExistence type="predicted"/>
<feature type="non-terminal residue" evidence="1">
    <location>
        <position position="1"/>
    </location>
</feature>
<gene>
    <name evidence="1" type="ORF">PIB30_087034</name>
</gene>
<sequence length="105" mass="11980">GGLNLQNTPTLKSDMVYAEFKYSRSIVFRVFKPVYPWGIYRHECTCIIDSGEVHVLRFRSSTWEHVSYSVPEERSCHISFVEGTSDRASPAGSDRFFLVSRPGCP</sequence>
<evidence type="ECO:0000313" key="1">
    <source>
        <dbReference type="EMBL" id="MED6224744.1"/>
    </source>
</evidence>